<dbReference type="GO" id="GO:0005759">
    <property type="term" value="C:mitochondrial matrix"/>
    <property type="evidence" value="ECO:0007669"/>
    <property type="project" value="UniProtKB-SubCell"/>
</dbReference>
<dbReference type="GO" id="GO:0034553">
    <property type="term" value="P:mitochondrial respiratory chain complex II assembly"/>
    <property type="evidence" value="ECO:0000318"/>
    <property type="project" value="GO_Central"/>
</dbReference>
<reference evidence="6 7" key="1">
    <citation type="journal article" date="2008" name="Nature">
        <title>The genome of the choanoflagellate Monosiga brevicollis and the origin of metazoans.</title>
        <authorList>
            <consortium name="JGI Sequencing"/>
            <person name="King N."/>
            <person name="Westbrook M.J."/>
            <person name="Young S.L."/>
            <person name="Kuo A."/>
            <person name="Abedin M."/>
            <person name="Chapman J."/>
            <person name="Fairclough S."/>
            <person name="Hellsten U."/>
            <person name="Isogai Y."/>
            <person name="Letunic I."/>
            <person name="Marr M."/>
            <person name="Pincus D."/>
            <person name="Putnam N."/>
            <person name="Rokas A."/>
            <person name="Wright K.J."/>
            <person name="Zuzow R."/>
            <person name="Dirks W."/>
            <person name="Good M."/>
            <person name="Goodstein D."/>
            <person name="Lemons D."/>
            <person name="Li W."/>
            <person name="Lyons J.B."/>
            <person name="Morris A."/>
            <person name="Nichols S."/>
            <person name="Richter D.J."/>
            <person name="Salamov A."/>
            <person name="Bork P."/>
            <person name="Lim W.A."/>
            <person name="Manning G."/>
            <person name="Miller W.T."/>
            <person name="McGinnis W."/>
            <person name="Shapiro H."/>
            <person name="Tjian R."/>
            <person name="Grigoriev I.V."/>
            <person name="Rokhsar D."/>
        </authorList>
    </citation>
    <scope>NUCLEOTIDE SEQUENCE [LARGE SCALE GENOMIC DNA]</scope>
    <source>
        <strain evidence="7">MX1 / ATCC 50154</strain>
    </source>
</reference>
<evidence type="ECO:0000256" key="3">
    <source>
        <dbReference type="ARBA" id="ARBA00023186"/>
    </source>
</evidence>
<dbReference type="FunCoup" id="A9UNV8">
    <property type="interactions" value="1079"/>
</dbReference>
<dbReference type="FunFam" id="1.10.150.250:FF:000002">
    <property type="entry name" value="Succinate dehydrogenase assembly factor 2, mitochondrial"/>
    <property type="match status" value="1"/>
</dbReference>
<keyword evidence="7" id="KW-1185">Reference proteome</keyword>
<evidence type="ECO:0000256" key="1">
    <source>
        <dbReference type="ARBA" id="ARBA00004305"/>
    </source>
</evidence>
<dbReference type="STRING" id="81824.A9UNV8"/>
<dbReference type="eggNOG" id="KOG3326">
    <property type="taxonomic scope" value="Eukaryota"/>
</dbReference>
<dbReference type="EMBL" id="CH991543">
    <property type="protein sequence ID" value="EDQ92312.1"/>
    <property type="molecule type" value="Genomic_DNA"/>
</dbReference>
<dbReference type="Proteomes" id="UP000001357">
    <property type="component" value="Unassembled WGS sequence"/>
</dbReference>
<evidence type="ECO:0000313" key="6">
    <source>
        <dbReference type="EMBL" id="EDQ92312.1"/>
    </source>
</evidence>
<dbReference type="RefSeq" id="XP_001742074.1">
    <property type="nucleotide sequence ID" value="XM_001742022.1"/>
</dbReference>
<proteinExistence type="inferred from homology"/>
<dbReference type="Gene3D" id="1.10.150.250">
    <property type="entry name" value="Flavinator of succinate dehydrogenase"/>
    <property type="match status" value="1"/>
</dbReference>
<protein>
    <recommendedName>
        <fullName evidence="4">Succinate dehydrogenase assembly factor 2, mitochondrial</fullName>
        <shortName evidence="4">SDH assembly factor 2</shortName>
        <shortName evidence="4">SDHAF2</shortName>
    </recommendedName>
</protein>
<dbReference type="KEGG" id="mbr:MONBRDRAFT_35418"/>
<dbReference type="InterPro" id="IPR005631">
    <property type="entry name" value="SDH"/>
</dbReference>
<dbReference type="PANTHER" id="PTHR12469">
    <property type="entry name" value="PROTEIN EMI5 HOMOLOG, MITOCHONDRIAL"/>
    <property type="match status" value="1"/>
</dbReference>
<sequence length="172" mass="19605">MWRATRPALALTAALRSVTLSGARMPTRALSAGRCLARADGGADQPQAQQVGDEVVIRPYRPPRKPENDDQLRARLVYQARKRGIKENDLIFSTFCHKYLDQLSRPQMEQLDIILNEHDNEWDMFNWLSGTRPAPEYLKELELFGALVDHTQNRSKEVRVTMPPLKPPSDKA</sequence>
<name>A9UNV8_MONBE</name>
<dbReference type="HAMAP" id="MF_03057">
    <property type="entry name" value="SDHAF2"/>
    <property type="match status" value="1"/>
</dbReference>
<organism evidence="6 7">
    <name type="scientific">Monosiga brevicollis</name>
    <name type="common">Choanoflagellate</name>
    <dbReference type="NCBI Taxonomy" id="81824"/>
    <lineage>
        <taxon>Eukaryota</taxon>
        <taxon>Choanoflagellata</taxon>
        <taxon>Craspedida</taxon>
        <taxon>Salpingoecidae</taxon>
        <taxon>Monosiga</taxon>
    </lineage>
</organism>
<dbReference type="InterPro" id="IPR036714">
    <property type="entry name" value="SDH_sf"/>
</dbReference>
<keyword evidence="5" id="KW-0732">Signal</keyword>
<dbReference type="GeneID" id="5887860"/>
<feature type="signal peptide" evidence="5">
    <location>
        <begin position="1"/>
        <end position="23"/>
    </location>
</feature>
<dbReference type="GO" id="GO:0006121">
    <property type="term" value="P:mitochondrial electron transport, succinate to ubiquinone"/>
    <property type="evidence" value="ECO:0000318"/>
    <property type="project" value="GO_Central"/>
</dbReference>
<evidence type="ECO:0000256" key="2">
    <source>
        <dbReference type="ARBA" id="ARBA00023128"/>
    </source>
</evidence>
<accession>A9UNV8</accession>
<gene>
    <name evidence="6" type="ORF">MONBRDRAFT_35418</name>
</gene>
<dbReference type="GO" id="GO:0006099">
    <property type="term" value="P:tricarboxylic acid cycle"/>
    <property type="evidence" value="ECO:0000318"/>
    <property type="project" value="GO_Central"/>
</dbReference>
<dbReference type="InterPro" id="IPR028882">
    <property type="entry name" value="SDHAF2"/>
</dbReference>
<dbReference type="GO" id="GO:0005739">
    <property type="term" value="C:mitochondrion"/>
    <property type="evidence" value="ECO:0000318"/>
    <property type="project" value="GO_Central"/>
</dbReference>
<keyword evidence="2 4" id="KW-0496">Mitochondrion</keyword>
<dbReference type="InParanoid" id="A9UNV8"/>
<dbReference type="PANTHER" id="PTHR12469:SF2">
    <property type="entry name" value="SUCCINATE DEHYDROGENASE ASSEMBLY FACTOR 2, MITOCHONDRIAL"/>
    <property type="match status" value="1"/>
</dbReference>
<keyword evidence="3 4" id="KW-0143">Chaperone</keyword>
<evidence type="ECO:0000313" key="7">
    <source>
        <dbReference type="Proteomes" id="UP000001357"/>
    </source>
</evidence>
<comment type="similarity">
    <text evidence="4">Belongs to the SDHAF2 family.</text>
</comment>
<evidence type="ECO:0000256" key="5">
    <source>
        <dbReference type="SAM" id="SignalP"/>
    </source>
</evidence>
<feature type="chain" id="PRO_5002744340" description="Succinate dehydrogenase assembly factor 2, mitochondrial" evidence="5">
    <location>
        <begin position="24"/>
        <end position="172"/>
    </location>
</feature>
<comment type="subcellular location">
    <subcellularLocation>
        <location evidence="1 4">Mitochondrion matrix</location>
    </subcellularLocation>
</comment>
<dbReference type="SUPFAM" id="SSF109910">
    <property type="entry name" value="YgfY-like"/>
    <property type="match status" value="1"/>
</dbReference>
<evidence type="ECO:0000256" key="4">
    <source>
        <dbReference type="HAMAP-Rule" id="MF_03057"/>
    </source>
</evidence>
<dbReference type="AlphaFoldDB" id="A9UNV8"/>
<comment type="subunit">
    <text evidence="4">Interacts with the flavoprotein subunit within the SDH catalytic dimer.</text>
</comment>
<dbReference type="Pfam" id="PF03937">
    <property type="entry name" value="Sdh5"/>
    <property type="match status" value="1"/>
</dbReference>
<comment type="function">
    <text evidence="4">Plays an essential role in the assembly of succinate dehydrogenase (SDH), an enzyme complex (also referred to as respiratory complex II) that is a component of both the tricarboxylic acid (TCA) cycle and the mitochondrial electron transport chain, and which couples the oxidation of succinate to fumarate with the reduction of ubiquinone (coenzyme Q) to ubiquinol. Required for flavinylation (covalent attachment of FAD) of the flavoprotein subunit of the SDH catalytic dimer.</text>
</comment>